<organism evidence="1">
    <name type="scientific">Siphoviridae sp. ct3pR10</name>
    <dbReference type="NCBI Taxonomy" id="2826284"/>
    <lineage>
        <taxon>Viruses</taxon>
        <taxon>Duplodnaviria</taxon>
        <taxon>Heunggongvirae</taxon>
        <taxon>Uroviricota</taxon>
        <taxon>Caudoviricetes</taxon>
    </lineage>
</organism>
<name>A0A8S5LX93_9CAUD</name>
<dbReference type="EMBL" id="BK014759">
    <property type="protein sequence ID" value="DAD74427.1"/>
    <property type="molecule type" value="Genomic_DNA"/>
</dbReference>
<protein>
    <submittedName>
        <fullName evidence="1">Uncharacterized protein</fullName>
    </submittedName>
</protein>
<accession>A0A8S5LX93</accession>
<reference evidence="1" key="1">
    <citation type="journal article" date="2021" name="Proc. Natl. Acad. Sci. U.S.A.">
        <title>A Catalog of Tens of Thousands of Viruses from Human Metagenomes Reveals Hidden Associations with Chronic Diseases.</title>
        <authorList>
            <person name="Tisza M.J."/>
            <person name="Buck C.B."/>
        </authorList>
    </citation>
    <scope>NUCLEOTIDE SEQUENCE</scope>
    <source>
        <strain evidence="1">Ct3pR10</strain>
    </source>
</reference>
<evidence type="ECO:0000313" key="1">
    <source>
        <dbReference type="EMBL" id="DAD74427.1"/>
    </source>
</evidence>
<proteinExistence type="predicted"/>
<sequence>MAKQNAYLAKQEAVQRQCFNDGWELGTQQMCDYISLALRDPGIMGKDTFSGTRILKVLRRVNEIMQYFRPAFLPNDEADWYQEQLDKALMEAYNGNGETFYPFRERYDCLKEYDYKVGKWRG</sequence>